<sequence length="58" mass="6247">MEEMAVQKELITTPARIRLVVGTVLPTLAMRVTKVTAAVAPRNAAMGMANDPRVVYGH</sequence>
<accession>A0A645H2E9</accession>
<dbReference type="EMBL" id="VSSQ01085581">
    <property type="protein sequence ID" value="MPN33195.1"/>
    <property type="molecule type" value="Genomic_DNA"/>
</dbReference>
<gene>
    <name evidence="1" type="ORF">SDC9_180679</name>
</gene>
<proteinExistence type="predicted"/>
<evidence type="ECO:0000313" key="1">
    <source>
        <dbReference type="EMBL" id="MPN33195.1"/>
    </source>
</evidence>
<organism evidence="1">
    <name type="scientific">bioreactor metagenome</name>
    <dbReference type="NCBI Taxonomy" id="1076179"/>
    <lineage>
        <taxon>unclassified sequences</taxon>
        <taxon>metagenomes</taxon>
        <taxon>ecological metagenomes</taxon>
    </lineage>
</organism>
<dbReference type="AlphaFoldDB" id="A0A645H2E9"/>
<protein>
    <submittedName>
        <fullName evidence="1">Uncharacterized protein</fullName>
    </submittedName>
</protein>
<comment type="caution">
    <text evidence="1">The sequence shown here is derived from an EMBL/GenBank/DDBJ whole genome shotgun (WGS) entry which is preliminary data.</text>
</comment>
<name>A0A645H2E9_9ZZZZ</name>
<reference evidence="1" key="1">
    <citation type="submission" date="2019-08" db="EMBL/GenBank/DDBJ databases">
        <authorList>
            <person name="Kucharzyk K."/>
            <person name="Murdoch R.W."/>
            <person name="Higgins S."/>
            <person name="Loffler F."/>
        </authorList>
    </citation>
    <scope>NUCLEOTIDE SEQUENCE</scope>
</reference>